<feature type="domain" description="M23ase beta-sheet core" evidence="1">
    <location>
        <begin position="149"/>
        <end position="245"/>
    </location>
</feature>
<evidence type="ECO:0000313" key="2">
    <source>
        <dbReference type="EMBL" id="ANP47933.1"/>
    </source>
</evidence>
<reference evidence="2 3" key="1">
    <citation type="submission" date="2015-11" db="EMBL/GenBank/DDBJ databases">
        <title>Whole-Genome Sequence of Candidatus Oderbacter manganicum from the National Park Lower Oder Valley, Germany.</title>
        <authorList>
            <person name="Braun B."/>
            <person name="Liere K."/>
            <person name="Szewzyk U."/>
        </authorList>
    </citation>
    <scope>NUCLEOTIDE SEQUENCE [LARGE SCALE GENOMIC DNA]</scope>
    <source>
        <strain evidence="2 3">OTSz_A_272</strain>
    </source>
</reference>
<dbReference type="EMBL" id="CP013244">
    <property type="protein sequence ID" value="ANP47933.1"/>
    <property type="molecule type" value="Genomic_DNA"/>
</dbReference>
<dbReference type="CDD" id="cd12797">
    <property type="entry name" value="M23_peptidase"/>
    <property type="match status" value="1"/>
</dbReference>
<dbReference type="OrthoDB" id="9815245at2"/>
<evidence type="ECO:0000313" key="3">
    <source>
        <dbReference type="Proteomes" id="UP000092498"/>
    </source>
</evidence>
<dbReference type="Pfam" id="PF01551">
    <property type="entry name" value="Peptidase_M23"/>
    <property type="match status" value="1"/>
</dbReference>
<dbReference type="SUPFAM" id="SSF51261">
    <property type="entry name" value="Duplicated hybrid motif"/>
    <property type="match status" value="1"/>
</dbReference>
<dbReference type="KEGG" id="cbot:ATE48_03695"/>
<dbReference type="GO" id="GO:0004222">
    <property type="term" value="F:metalloendopeptidase activity"/>
    <property type="evidence" value="ECO:0007669"/>
    <property type="project" value="TreeGrafter"/>
</dbReference>
<sequence>MAISCAGAFTQGGIALCRTMPNAAIYLDGAESGAADADGWVVVGFTREHGPTAQIQARAGGESATQSVDIAPREFDIQRVDGLPQQTVTPTDPAVLARIQREAVLKQAGFQSTANIEGFLDGFILPVEGGRVSGTWGNQRVLNGTPSTPHFGYDIAAPTGTPIRAPAAGVVTLAESDMHYEGGLVFIDHGQGLITMYLHMSRLDVHAGDTVEQGQVIGAVGSSGRATGPHLCWRMKLRNTQQLDPSVAIAGLAEARRELLSAN</sequence>
<keyword evidence="3" id="KW-1185">Reference proteome</keyword>
<dbReference type="Proteomes" id="UP000092498">
    <property type="component" value="Chromosome"/>
</dbReference>
<dbReference type="FunCoup" id="A0A1B1AMZ6">
    <property type="interactions" value="116"/>
</dbReference>
<dbReference type="Gene3D" id="2.70.70.10">
    <property type="entry name" value="Glucose Permease (Domain IIA)"/>
    <property type="match status" value="1"/>
</dbReference>
<dbReference type="PANTHER" id="PTHR21666">
    <property type="entry name" value="PEPTIDASE-RELATED"/>
    <property type="match status" value="1"/>
</dbReference>
<name>A0A1B1AMZ6_9PROT</name>
<evidence type="ECO:0000259" key="1">
    <source>
        <dbReference type="Pfam" id="PF01551"/>
    </source>
</evidence>
<dbReference type="InterPro" id="IPR050570">
    <property type="entry name" value="Cell_wall_metabolism_enzyme"/>
</dbReference>
<dbReference type="STRING" id="1759059.ATE48_03695"/>
<dbReference type="PANTHER" id="PTHR21666:SF285">
    <property type="entry name" value="M23 FAMILY METALLOPEPTIDASE"/>
    <property type="match status" value="1"/>
</dbReference>
<proteinExistence type="predicted"/>
<dbReference type="InParanoid" id="A0A1B1AMZ6"/>
<accession>A0A1B1AMZ6</accession>
<dbReference type="AlphaFoldDB" id="A0A1B1AMZ6"/>
<dbReference type="InterPro" id="IPR016047">
    <property type="entry name" value="M23ase_b-sheet_dom"/>
</dbReference>
<organism evidence="2 3">
    <name type="scientific">Candidatus Viadribacter manganicus</name>
    <dbReference type="NCBI Taxonomy" id="1759059"/>
    <lineage>
        <taxon>Bacteria</taxon>
        <taxon>Pseudomonadati</taxon>
        <taxon>Pseudomonadota</taxon>
        <taxon>Alphaproteobacteria</taxon>
        <taxon>Hyphomonadales</taxon>
        <taxon>Hyphomonadaceae</taxon>
        <taxon>Candidatus Viadribacter</taxon>
    </lineage>
</organism>
<dbReference type="InterPro" id="IPR011055">
    <property type="entry name" value="Dup_hybrid_motif"/>
</dbReference>
<gene>
    <name evidence="2" type="ORF">ATE48_03695</name>
</gene>
<protein>
    <submittedName>
        <fullName evidence="2">Peptidase M24</fullName>
    </submittedName>
</protein>